<keyword evidence="3" id="KW-1185">Reference proteome</keyword>
<evidence type="ECO:0000259" key="1">
    <source>
        <dbReference type="Pfam" id="PF10145"/>
    </source>
</evidence>
<dbReference type="EMBL" id="JAAGKO020000040">
    <property type="protein sequence ID" value="MDI5965714.1"/>
    <property type="molecule type" value="Genomic_DNA"/>
</dbReference>
<dbReference type="RefSeq" id="WP_271323120.1">
    <property type="nucleotide sequence ID" value="NZ_JAAGKO020000040.1"/>
</dbReference>
<evidence type="ECO:0000313" key="2">
    <source>
        <dbReference type="EMBL" id="MDI5965714.1"/>
    </source>
</evidence>
<protein>
    <submittedName>
        <fullName evidence="2">Phage tail tape measure protein</fullName>
    </submittedName>
</protein>
<name>A0ABT6W4N2_9ACTN</name>
<evidence type="ECO:0000313" key="3">
    <source>
        <dbReference type="Proteomes" id="UP001156398"/>
    </source>
</evidence>
<dbReference type="Proteomes" id="UP001156398">
    <property type="component" value="Unassembled WGS sequence"/>
</dbReference>
<organism evidence="2 3">
    <name type="scientific">Streptantibioticus silvisoli</name>
    <dbReference type="NCBI Taxonomy" id="2705255"/>
    <lineage>
        <taxon>Bacteria</taxon>
        <taxon>Bacillati</taxon>
        <taxon>Actinomycetota</taxon>
        <taxon>Actinomycetes</taxon>
        <taxon>Kitasatosporales</taxon>
        <taxon>Streptomycetaceae</taxon>
        <taxon>Streptantibioticus</taxon>
    </lineage>
</organism>
<reference evidence="2 3" key="1">
    <citation type="submission" date="2023-05" db="EMBL/GenBank/DDBJ databases">
        <title>Streptantibioticus silvisoli sp. nov., acidotolerant actinomycetes 1 from pine litter.</title>
        <authorList>
            <person name="Swiecimska M."/>
            <person name="Golinska P."/>
            <person name="Sangal V."/>
            <person name="Wachnowicz B."/>
            <person name="Goodfellow M."/>
        </authorList>
    </citation>
    <scope>NUCLEOTIDE SEQUENCE [LARGE SCALE GENOMIC DNA]</scope>
    <source>
        <strain evidence="2 3">SL54</strain>
    </source>
</reference>
<sequence length="1273" mass="129817">MAEVADLYTVLRAETAPFTRGMADAAESGESFTAKMGGVSGLITKIGKATTLAGAGVAVAAVKMAGDFQQQTNVLVTAAGEQKKNLAAVRSGILSIASATGTPWQQLTDGMYQAEKAGFSFAKGGLDVVRTAAEGAREEGAPLNDVVSAMTTVMKNYNLPASKSVQVMNALKTAAGESKATFAEFATALPTVLPAAYAAKVSFADVAGTLATMTQHGETAQHAAQLMSGTLRGLQKPNSVAVSTLNQLGLTTQQVSKDLGTQGLSGTLNTIVNAIQSKMGPSGLYAAGVFKQSAQAAQSLQAMLGKMPSGLRSAAQAFENGKMSASDFRQTFKGLGADGYAMGSQFMELVTKSKGFSDGVKSGNGSLATFADLLSKATGGQSGLQTALLTTGKSAKGTSDNVAKVAKSYGDASSSVEGWKSTSQLFNVQMGKLKQQLDVVLITIGSKLIPAIQSSISFFMQHKTAAEALAGVIGSVLLGSVVKFISGALTPLIKGIAGIGKAIGNVPWSKIGSGASSGLSSAQSAFETLRLKGMYAWDGVKSAGSKSASAISRGFSTAWSGITSGASKAASGVSKAASSVGSAFSTAAGNAATLGSKIGSAAKAGAASAWSGLVSAVKGVGGALKTAALAALDFSRKALTATIAAARQAGAFVIEKTAALASAIAEKAMAAAQWLLDAAMDANPIMLIVLAIAALVAGLIYAYNHCKTFRDIVQGVFQDVGAAAMWLWHSIFEPAWDGIVDLLKAAWSFIAAYVKTYIDIVKGIIQVGLDLIHGDWSKAWADVKSAFSSVWSDLKGLASTGIGLIKSTILNALGGASSWLVAAGRNVINGLVSGIKSAVGSVTGAISSVTKEIKDHLPWSPAKKGPLSGSGSPQIGGRNIGMQIVAGLHSSIEGSTGTMTQTMRGMATTVMGTFADELGIASPSKKFASFGAWIIYGLVQGLTGSTATVKATTKRLSTDLYTDFQGHTGIRRYVSQENAALTKLAEHRDSIATKLKAANKNLASLETDFSKEKTSVASSIMQGLSGIAPDAADGSTLSSADVVANMRSQFQQAQAFAVQLQQLQKEGLSSNLIQQYAQAGVAQAGATVAALASGPQSAVAQMNQYQKSLQTSANSVGTSVANSMYGAGINSAKGLVKGLKSQESAIEKEMDKIAKSMQGAIKKALGIKSPSTVMAELGDYTAQGMAVGINRSSKQAAIAAQGMAMSVRQAASLGPLGASSATGSTAAAAGGNTYITINVAGNAVTENQLVDSIETAMLRKGMRRPVAYTNYKR</sequence>
<comment type="caution">
    <text evidence="2">The sequence shown here is derived from an EMBL/GenBank/DDBJ whole genome shotgun (WGS) entry which is preliminary data.</text>
</comment>
<dbReference type="NCBIfam" id="TIGR01760">
    <property type="entry name" value="tape_meas_TP901"/>
    <property type="match status" value="1"/>
</dbReference>
<gene>
    <name evidence="2" type="ORF">POF43_023810</name>
</gene>
<accession>A0ABT6W4N2</accession>
<dbReference type="InterPro" id="IPR010090">
    <property type="entry name" value="Phage_tape_meas"/>
</dbReference>
<proteinExistence type="predicted"/>
<dbReference type="Pfam" id="PF10145">
    <property type="entry name" value="PhageMin_Tail"/>
    <property type="match status" value="1"/>
</dbReference>
<feature type="domain" description="Phage tail tape measure protein" evidence="1">
    <location>
        <begin position="99"/>
        <end position="277"/>
    </location>
</feature>